<keyword evidence="2" id="KW-1185">Reference proteome</keyword>
<comment type="caution">
    <text evidence="1">The sequence shown here is derived from an EMBL/GenBank/DDBJ whole genome shotgun (WGS) entry which is preliminary data.</text>
</comment>
<proteinExistence type="predicted"/>
<dbReference type="EMBL" id="JBEGDP010000001">
    <property type="protein sequence ID" value="MEQ7845759.1"/>
    <property type="molecule type" value="Genomic_DNA"/>
</dbReference>
<evidence type="ECO:0000313" key="2">
    <source>
        <dbReference type="Proteomes" id="UP001482520"/>
    </source>
</evidence>
<reference evidence="1 2" key="1">
    <citation type="submission" date="2024-02" db="EMBL/GenBank/DDBJ databases">
        <title>Full genome sequence of Nocardioides kribbensis.</title>
        <authorList>
            <person name="Poletto B.L."/>
            <person name="Silva G."/>
            <person name="Galante D."/>
            <person name="Campos K.R."/>
            <person name="Santos M.B.N."/>
            <person name="Sacchi C.T."/>
        </authorList>
    </citation>
    <scope>NUCLEOTIDE SEQUENCE [LARGE SCALE GENOMIC DNA]</scope>
    <source>
        <strain evidence="1 2">O4R</strain>
    </source>
</reference>
<dbReference type="RefSeq" id="WP_349803455.1">
    <property type="nucleotide sequence ID" value="NZ_JBEGDP010000001.1"/>
</dbReference>
<gene>
    <name evidence="1" type="ORF">V6R90_00615</name>
</gene>
<sequence>MRKPKQKRDGVANPELARALVELRRSNAAGTHLDRRTRRLRTRDAAVSRAIRDTADG</sequence>
<protein>
    <submittedName>
        <fullName evidence="1">Uncharacterized protein</fullName>
    </submittedName>
</protein>
<accession>A0ABV1NTE2</accession>
<name>A0ABV1NTE2_9ACTN</name>
<evidence type="ECO:0000313" key="1">
    <source>
        <dbReference type="EMBL" id="MEQ7845759.1"/>
    </source>
</evidence>
<organism evidence="1 2">
    <name type="scientific">Nocardioides kribbensis</name>
    <dbReference type="NCBI Taxonomy" id="305517"/>
    <lineage>
        <taxon>Bacteria</taxon>
        <taxon>Bacillati</taxon>
        <taxon>Actinomycetota</taxon>
        <taxon>Actinomycetes</taxon>
        <taxon>Propionibacteriales</taxon>
        <taxon>Nocardioidaceae</taxon>
        <taxon>Nocardioides</taxon>
    </lineage>
</organism>
<dbReference type="Proteomes" id="UP001482520">
    <property type="component" value="Unassembled WGS sequence"/>
</dbReference>